<keyword evidence="1" id="KW-0812">Transmembrane</keyword>
<dbReference type="AlphaFoldDB" id="A0A9N7RQG8"/>
<evidence type="ECO:0000313" key="2">
    <source>
        <dbReference type="EMBL" id="CAA0837290.1"/>
    </source>
</evidence>
<keyword evidence="1" id="KW-0472">Membrane</keyword>
<dbReference type="PANTHER" id="PTHR33133">
    <property type="entry name" value="OS08G0107100 PROTEIN-RELATED"/>
    <property type="match status" value="1"/>
</dbReference>
<evidence type="ECO:0000313" key="3">
    <source>
        <dbReference type="Proteomes" id="UP001153555"/>
    </source>
</evidence>
<protein>
    <recommendedName>
        <fullName evidence="4">Transmembrane protein</fullName>
    </recommendedName>
</protein>
<sequence length="319" mass="35453">MNFSSQFLNFLVILKESIKLLIKNGKIMALVTALSLFSFSVFSLLFDLPLSSLTQDMLARESLIPILSSNSSEFSNYLSRIKNKFPLLAPTLYIVLVVSYSLVTFLSSTATVIVSVESHKGNVNFSAKELCSSIMKSCIRPFVTGFYTTILVIGYVFLVLTINAPLRMSSNMSTLGWAILFTFFAYVFYLYLSSVWILSLVVSVVDRDCSGIMALGRSAVIIKGQELSGFLLNVVMNLASWGVYLGSMNIRSETHWIPNEKIKGLILVGFTCLVWVLTFVVYTVMYFRGKEGIVQEIELNLSNVEYAKLGNDDPLVGVA</sequence>
<feature type="transmembrane region" description="Helical" evidence="1">
    <location>
        <begin position="226"/>
        <end position="244"/>
    </location>
</feature>
<feature type="transmembrane region" description="Helical" evidence="1">
    <location>
        <begin position="264"/>
        <end position="287"/>
    </location>
</feature>
<accession>A0A9N7RQG8</accession>
<organism evidence="2 3">
    <name type="scientific">Striga hermonthica</name>
    <name type="common">Purple witchweed</name>
    <name type="synonym">Buchnera hermonthica</name>
    <dbReference type="NCBI Taxonomy" id="68872"/>
    <lineage>
        <taxon>Eukaryota</taxon>
        <taxon>Viridiplantae</taxon>
        <taxon>Streptophyta</taxon>
        <taxon>Embryophyta</taxon>
        <taxon>Tracheophyta</taxon>
        <taxon>Spermatophyta</taxon>
        <taxon>Magnoliopsida</taxon>
        <taxon>eudicotyledons</taxon>
        <taxon>Gunneridae</taxon>
        <taxon>Pentapetalae</taxon>
        <taxon>asterids</taxon>
        <taxon>lamiids</taxon>
        <taxon>Lamiales</taxon>
        <taxon>Orobanchaceae</taxon>
        <taxon>Buchnereae</taxon>
        <taxon>Striga</taxon>
    </lineage>
</organism>
<dbReference type="PANTHER" id="PTHR33133:SF1">
    <property type="entry name" value="EXPRESSED PROTEIN-RELATED"/>
    <property type="match status" value="1"/>
</dbReference>
<evidence type="ECO:0008006" key="4">
    <source>
        <dbReference type="Google" id="ProtNLM"/>
    </source>
</evidence>
<name>A0A9N7RQG8_STRHE</name>
<dbReference type="EMBL" id="CACSLK010030184">
    <property type="protein sequence ID" value="CAA0837290.1"/>
    <property type="molecule type" value="Genomic_DNA"/>
</dbReference>
<proteinExistence type="predicted"/>
<feature type="transmembrane region" description="Helical" evidence="1">
    <location>
        <begin position="92"/>
        <end position="116"/>
    </location>
</feature>
<evidence type="ECO:0000256" key="1">
    <source>
        <dbReference type="SAM" id="Phobius"/>
    </source>
</evidence>
<feature type="transmembrane region" description="Helical" evidence="1">
    <location>
        <begin position="178"/>
        <end position="205"/>
    </location>
</feature>
<feature type="transmembrane region" description="Helical" evidence="1">
    <location>
        <begin position="27"/>
        <end position="46"/>
    </location>
</feature>
<comment type="caution">
    <text evidence="2">The sequence shown here is derived from an EMBL/GenBank/DDBJ whole genome shotgun (WGS) entry which is preliminary data.</text>
</comment>
<keyword evidence="3" id="KW-1185">Reference proteome</keyword>
<gene>
    <name evidence="2" type="ORF">SHERM_04277</name>
</gene>
<dbReference type="OrthoDB" id="777403at2759"/>
<dbReference type="Proteomes" id="UP001153555">
    <property type="component" value="Unassembled WGS sequence"/>
</dbReference>
<feature type="transmembrane region" description="Helical" evidence="1">
    <location>
        <begin position="137"/>
        <end position="158"/>
    </location>
</feature>
<reference evidence="2" key="1">
    <citation type="submission" date="2019-12" db="EMBL/GenBank/DDBJ databases">
        <authorList>
            <person name="Scholes J."/>
        </authorList>
    </citation>
    <scope>NUCLEOTIDE SEQUENCE</scope>
</reference>
<keyword evidence="1" id="KW-1133">Transmembrane helix</keyword>